<dbReference type="EMBL" id="CM042062">
    <property type="protein sequence ID" value="KAI3669490.1"/>
    <property type="molecule type" value="Genomic_DNA"/>
</dbReference>
<organism evidence="1 2">
    <name type="scientific">Arctium lappa</name>
    <name type="common">Greater burdock</name>
    <name type="synonym">Lappa major</name>
    <dbReference type="NCBI Taxonomy" id="4217"/>
    <lineage>
        <taxon>Eukaryota</taxon>
        <taxon>Viridiplantae</taxon>
        <taxon>Streptophyta</taxon>
        <taxon>Embryophyta</taxon>
        <taxon>Tracheophyta</taxon>
        <taxon>Spermatophyta</taxon>
        <taxon>Magnoliopsida</taxon>
        <taxon>eudicotyledons</taxon>
        <taxon>Gunneridae</taxon>
        <taxon>Pentapetalae</taxon>
        <taxon>asterids</taxon>
        <taxon>campanulids</taxon>
        <taxon>Asterales</taxon>
        <taxon>Asteraceae</taxon>
        <taxon>Carduoideae</taxon>
        <taxon>Cardueae</taxon>
        <taxon>Arctiinae</taxon>
        <taxon>Arctium</taxon>
    </lineage>
</organism>
<reference evidence="1 2" key="2">
    <citation type="journal article" date="2022" name="Mol. Ecol. Resour.">
        <title>The genomes of chicory, endive, great burdock and yacon provide insights into Asteraceae paleo-polyploidization history and plant inulin production.</title>
        <authorList>
            <person name="Fan W."/>
            <person name="Wang S."/>
            <person name="Wang H."/>
            <person name="Wang A."/>
            <person name="Jiang F."/>
            <person name="Liu H."/>
            <person name="Zhao H."/>
            <person name="Xu D."/>
            <person name="Zhang Y."/>
        </authorList>
    </citation>
    <scope>NUCLEOTIDE SEQUENCE [LARGE SCALE GENOMIC DNA]</scope>
    <source>
        <strain evidence="2">cv. Niubang</strain>
    </source>
</reference>
<dbReference type="Proteomes" id="UP001055879">
    <property type="component" value="Linkage Group LG16"/>
</dbReference>
<protein>
    <submittedName>
        <fullName evidence="1">Uncharacterized protein</fullName>
    </submittedName>
</protein>
<sequence length="175" mass="19883">MEVVESSIPQQVSEEHLQQVTEALANIASKYDETPSPSEVREKPLVQSSKPLHQASEIESTEGMVFRDRQVGDGHSPLIEEDDDEEGEEDNVDDDIVDTGKDIGGNDNDYYYYDDDDRRIIRITTMCGSGIMAYADWSSVIHRINSGCKKEKNNQTNELKTCYSWLIKETMIRKT</sequence>
<keyword evidence="2" id="KW-1185">Reference proteome</keyword>
<proteinExistence type="predicted"/>
<evidence type="ECO:0000313" key="1">
    <source>
        <dbReference type="EMBL" id="KAI3669490.1"/>
    </source>
</evidence>
<evidence type="ECO:0000313" key="2">
    <source>
        <dbReference type="Proteomes" id="UP001055879"/>
    </source>
</evidence>
<gene>
    <name evidence="1" type="ORF">L6452_40726</name>
</gene>
<name>A0ACB8XN99_ARCLA</name>
<accession>A0ACB8XN99</accession>
<comment type="caution">
    <text evidence="1">The sequence shown here is derived from an EMBL/GenBank/DDBJ whole genome shotgun (WGS) entry which is preliminary data.</text>
</comment>
<reference evidence="2" key="1">
    <citation type="journal article" date="2022" name="Mol. Ecol. Resour.">
        <title>The genomes of chicory, endive, great burdock and yacon provide insights into Asteraceae palaeo-polyploidization history and plant inulin production.</title>
        <authorList>
            <person name="Fan W."/>
            <person name="Wang S."/>
            <person name="Wang H."/>
            <person name="Wang A."/>
            <person name="Jiang F."/>
            <person name="Liu H."/>
            <person name="Zhao H."/>
            <person name="Xu D."/>
            <person name="Zhang Y."/>
        </authorList>
    </citation>
    <scope>NUCLEOTIDE SEQUENCE [LARGE SCALE GENOMIC DNA]</scope>
    <source>
        <strain evidence="2">cv. Niubang</strain>
    </source>
</reference>